<evidence type="ECO:0000256" key="1">
    <source>
        <dbReference type="SAM" id="Phobius"/>
    </source>
</evidence>
<feature type="transmembrane region" description="Helical" evidence="1">
    <location>
        <begin position="331"/>
        <end position="347"/>
    </location>
</feature>
<feature type="transmembrane region" description="Helical" evidence="1">
    <location>
        <begin position="142"/>
        <end position="162"/>
    </location>
</feature>
<evidence type="ECO:0000313" key="3">
    <source>
        <dbReference type="Proteomes" id="UP000253141"/>
    </source>
</evidence>
<feature type="transmembrane region" description="Helical" evidence="1">
    <location>
        <begin position="258"/>
        <end position="275"/>
    </location>
</feature>
<evidence type="ECO:0008006" key="4">
    <source>
        <dbReference type="Google" id="ProtNLM"/>
    </source>
</evidence>
<comment type="caution">
    <text evidence="2">The sequence shown here is derived from an EMBL/GenBank/DDBJ whole genome shotgun (WGS) entry which is preliminary data.</text>
</comment>
<dbReference type="EMBL" id="QPIW01000006">
    <property type="protein sequence ID" value="RDB06119.1"/>
    <property type="molecule type" value="Genomic_DNA"/>
</dbReference>
<reference evidence="2 3" key="1">
    <citation type="submission" date="2018-07" db="EMBL/GenBank/DDBJ databases">
        <title>Genome analysis of Runella aurantiaca.</title>
        <authorList>
            <person name="Yang X."/>
        </authorList>
    </citation>
    <scope>NUCLEOTIDE SEQUENCE [LARGE SCALE GENOMIC DNA]</scope>
    <source>
        <strain evidence="2 3">YX9</strain>
    </source>
</reference>
<feature type="transmembrane region" description="Helical" evidence="1">
    <location>
        <begin position="282"/>
        <end position="300"/>
    </location>
</feature>
<organism evidence="2 3">
    <name type="scientific">Runella aurantiaca</name>
    <dbReference type="NCBI Taxonomy" id="2282308"/>
    <lineage>
        <taxon>Bacteria</taxon>
        <taxon>Pseudomonadati</taxon>
        <taxon>Bacteroidota</taxon>
        <taxon>Cytophagia</taxon>
        <taxon>Cytophagales</taxon>
        <taxon>Spirosomataceae</taxon>
        <taxon>Runella</taxon>
    </lineage>
</organism>
<feature type="transmembrane region" description="Helical" evidence="1">
    <location>
        <begin position="306"/>
        <end position="324"/>
    </location>
</feature>
<feature type="transmembrane region" description="Helical" evidence="1">
    <location>
        <begin position="75"/>
        <end position="103"/>
    </location>
</feature>
<dbReference type="AlphaFoldDB" id="A0A369I8N8"/>
<keyword evidence="1" id="KW-0812">Transmembrane</keyword>
<name>A0A369I8N8_9BACT</name>
<keyword evidence="1" id="KW-1133">Transmembrane helix</keyword>
<feature type="transmembrane region" description="Helical" evidence="1">
    <location>
        <begin position="203"/>
        <end position="221"/>
    </location>
</feature>
<sequence>MFLALIISTGTLLTFNFILVDKGLRSLYLEMRQPGSIGGFFWDDIIKQGADPFTPKDYEAGSHEANQTFRLTIPLIAYALHLNVATLYMLQLLVGLVFLWTVVNIVNRILNDRVLTFYFLTGFTAIYAGANFYINYLGHVDVFPFCFMAFALYYRNPLLILLFSQLSFWCDERAIINSSFIGLWFLIPFVDQLQTTGKWNWKLISPTILILIFSGVLYLALRKWLELSFNLKIGHDNALSVKSFFWSLSIFGDKVTRGLEGMWLIIGAACLILWQARQLWKLFLFAGALSVTLLIALLVADGTRALSFGFIAFFIALKILHESIPSKQLKYLLIVSALVSLMLPISFP</sequence>
<accession>A0A369I8N8</accession>
<dbReference type="Proteomes" id="UP000253141">
    <property type="component" value="Unassembled WGS sequence"/>
</dbReference>
<protein>
    <recommendedName>
        <fullName evidence="4">Glycosyltransferase RgtA/B/C/D-like domain-containing protein</fullName>
    </recommendedName>
</protein>
<feature type="transmembrane region" description="Helical" evidence="1">
    <location>
        <begin position="115"/>
        <end position="136"/>
    </location>
</feature>
<keyword evidence="1" id="KW-0472">Membrane</keyword>
<keyword evidence="3" id="KW-1185">Reference proteome</keyword>
<evidence type="ECO:0000313" key="2">
    <source>
        <dbReference type="EMBL" id="RDB06119.1"/>
    </source>
</evidence>
<gene>
    <name evidence="2" type="ORF">DVG78_09795</name>
</gene>
<proteinExistence type="predicted"/>